<evidence type="ECO:0000313" key="2">
    <source>
        <dbReference type="Proteomes" id="UP001215280"/>
    </source>
</evidence>
<feature type="non-terminal residue" evidence="1">
    <location>
        <position position="1"/>
    </location>
</feature>
<dbReference type="EMBL" id="JARJLG010000009">
    <property type="protein sequence ID" value="KAJ7778038.1"/>
    <property type="molecule type" value="Genomic_DNA"/>
</dbReference>
<dbReference type="Proteomes" id="UP001215280">
    <property type="component" value="Unassembled WGS sequence"/>
</dbReference>
<reference evidence="1" key="1">
    <citation type="submission" date="2023-03" db="EMBL/GenBank/DDBJ databases">
        <title>Massive genome expansion in bonnet fungi (Mycena s.s.) driven by repeated elements and novel gene families across ecological guilds.</title>
        <authorList>
            <consortium name="Lawrence Berkeley National Laboratory"/>
            <person name="Harder C.B."/>
            <person name="Miyauchi S."/>
            <person name="Viragh M."/>
            <person name="Kuo A."/>
            <person name="Thoen E."/>
            <person name="Andreopoulos B."/>
            <person name="Lu D."/>
            <person name="Skrede I."/>
            <person name="Drula E."/>
            <person name="Henrissat B."/>
            <person name="Morin E."/>
            <person name="Kohler A."/>
            <person name="Barry K."/>
            <person name="LaButti K."/>
            <person name="Morin E."/>
            <person name="Salamov A."/>
            <person name="Lipzen A."/>
            <person name="Mereny Z."/>
            <person name="Hegedus B."/>
            <person name="Baldrian P."/>
            <person name="Stursova M."/>
            <person name="Weitz H."/>
            <person name="Taylor A."/>
            <person name="Grigoriev I.V."/>
            <person name="Nagy L.G."/>
            <person name="Martin F."/>
            <person name="Kauserud H."/>
        </authorList>
    </citation>
    <scope>NUCLEOTIDE SEQUENCE</scope>
    <source>
        <strain evidence="1">CBHHK188m</strain>
    </source>
</reference>
<evidence type="ECO:0000313" key="1">
    <source>
        <dbReference type="EMBL" id="KAJ7778038.1"/>
    </source>
</evidence>
<proteinExistence type="predicted"/>
<accession>A0AAD7K417</accession>
<name>A0AAD7K417_9AGAR</name>
<protein>
    <submittedName>
        <fullName evidence="1">Uncharacterized protein</fullName>
    </submittedName>
</protein>
<gene>
    <name evidence="1" type="ORF">DFH07DRAFT_1036545</name>
</gene>
<sequence length="334" mass="37827">LRSAYTPSPSRQPKLYFQPLHTSGLYLCLNPLRITPTSDIDMSDEYAALMPGAKHYPFKVHGFNMDNALLGLKPKLVEQVRKNPLDYLGVVVLSNDFKDRGVAAGAIKAIMEAEGLGIHQVYAANPEHPAPDGREPFPLLMPWTNIIPNVTPEFRAMALSREVMHGVYDEHHYCFYFIDLTFAQPPFLVLTYWKLADGTTPDDIKKALLDKFLSDPWVLDAAQDHTYLPNEDKPEVLFRTILQFTTFRTFSYFLNGTKRTVWSIVMPPLSTSPAHTAGLQRHLMESPAFSFDVGFLGTAVPWRPNGRLMSCTVCHSIDHYRQDCTIMTSDEYLI</sequence>
<keyword evidence="2" id="KW-1185">Reference proteome</keyword>
<organism evidence="1 2">
    <name type="scientific">Mycena maculata</name>
    <dbReference type="NCBI Taxonomy" id="230809"/>
    <lineage>
        <taxon>Eukaryota</taxon>
        <taxon>Fungi</taxon>
        <taxon>Dikarya</taxon>
        <taxon>Basidiomycota</taxon>
        <taxon>Agaricomycotina</taxon>
        <taxon>Agaricomycetes</taxon>
        <taxon>Agaricomycetidae</taxon>
        <taxon>Agaricales</taxon>
        <taxon>Marasmiineae</taxon>
        <taxon>Mycenaceae</taxon>
        <taxon>Mycena</taxon>
    </lineage>
</organism>
<comment type="caution">
    <text evidence="1">The sequence shown here is derived from an EMBL/GenBank/DDBJ whole genome shotgun (WGS) entry which is preliminary data.</text>
</comment>
<dbReference type="AlphaFoldDB" id="A0AAD7K417"/>